<evidence type="ECO:0000256" key="7">
    <source>
        <dbReference type="SAM" id="Phobius"/>
    </source>
</evidence>
<comment type="caution">
    <text evidence="8">The sequence shown here is derived from an EMBL/GenBank/DDBJ whole genome shotgun (WGS) entry which is preliminary data.</text>
</comment>
<keyword evidence="5 7" id="KW-0472">Membrane</keyword>
<feature type="transmembrane region" description="Helical" evidence="7">
    <location>
        <begin position="236"/>
        <end position="255"/>
    </location>
</feature>
<reference evidence="8 9" key="1">
    <citation type="journal article" date="2019" name="PLoS ONE">
        <title>Genomic analyses reveal an absence of contemporary introgressive admixture between fin whales and blue whales, despite known hybrids.</title>
        <authorList>
            <person name="Westbury M.V."/>
            <person name="Petersen B."/>
            <person name="Lorenzen E.D."/>
        </authorList>
    </citation>
    <scope>NUCLEOTIDE SEQUENCE [LARGE SCALE GENOMIC DNA]</scope>
    <source>
        <strain evidence="8">FinWhale-01</strain>
    </source>
</reference>
<evidence type="ECO:0000256" key="4">
    <source>
        <dbReference type="ARBA" id="ARBA00022989"/>
    </source>
</evidence>
<dbReference type="SUPFAM" id="SSF103473">
    <property type="entry name" value="MFS general substrate transporter"/>
    <property type="match status" value="2"/>
</dbReference>
<name>A0A643C5U2_BALPH</name>
<sequence>MKMAPQNADSESLQVQELPVPLPDLQKPGSAEAETHDETVSEGSIDRIPVRLWVMHGAVMFGREFCYALETALVTPILLQIGLPEQYYSLTWFLSPILGLIFTPLIGSASDRCTLSWGRRRPFILVLCVGVLFGVALFLNGSAIGLSLGDVPTRQPIGIVLTVLGVVVLDFSADATEGPIRAYLLDVAPSNSTAWQAYNAGVKMGCWGLVIYAATGATCSALLQKYLDNYDLSIRVIYVLGTLGFSVGTAVMAMFANVYVAMIMISTMGIVSMSISYCPYALLGQYHDIKEYVHHSPGNSKRGFGIDCAILSCQVYISQILVASALGSVVDAVGTVRVIPMVASVGSFLGFLTATFLVIYPEGSEEAKEEQKGLSSQALGEGGSGSIEKPTVLKLSRKEGPQGLSETESMV</sequence>
<gene>
    <name evidence="8" type="ORF">E2I00_015468</name>
</gene>
<dbReference type="EMBL" id="SGJD01002500">
    <property type="protein sequence ID" value="KAB0395412.1"/>
    <property type="molecule type" value="Genomic_DNA"/>
</dbReference>
<dbReference type="Pfam" id="PF13347">
    <property type="entry name" value="MFS_2"/>
    <property type="match status" value="1"/>
</dbReference>
<dbReference type="AlphaFoldDB" id="A0A643C5U2"/>
<dbReference type="GO" id="GO:0016020">
    <property type="term" value="C:membrane"/>
    <property type="evidence" value="ECO:0007669"/>
    <property type="project" value="UniProtKB-SubCell"/>
</dbReference>
<evidence type="ECO:0000256" key="6">
    <source>
        <dbReference type="SAM" id="MobiDB-lite"/>
    </source>
</evidence>
<dbReference type="PANTHER" id="PTHR19432">
    <property type="entry name" value="SUGAR TRANSPORTER"/>
    <property type="match status" value="1"/>
</dbReference>
<dbReference type="Gene3D" id="1.20.1250.20">
    <property type="entry name" value="MFS general substrate transporter like domains"/>
    <property type="match status" value="1"/>
</dbReference>
<keyword evidence="2" id="KW-0813">Transport</keyword>
<evidence type="ECO:0000313" key="8">
    <source>
        <dbReference type="EMBL" id="KAB0395412.1"/>
    </source>
</evidence>
<keyword evidence="3 7" id="KW-0812">Transmembrane</keyword>
<evidence type="ECO:0000256" key="2">
    <source>
        <dbReference type="ARBA" id="ARBA00022448"/>
    </source>
</evidence>
<organism evidence="8 9">
    <name type="scientific">Balaenoptera physalus</name>
    <name type="common">Fin whale</name>
    <name type="synonym">Balaena physalus</name>
    <dbReference type="NCBI Taxonomy" id="9770"/>
    <lineage>
        <taxon>Eukaryota</taxon>
        <taxon>Metazoa</taxon>
        <taxon>Chordata</taxon>
        <taxon>Craniata</taxon>
        <taxon>Vertebrata</taxon>
        <taxon>Euteleostomi</taxon>
        <taxon>Mammalia</taxon>
        <taxon>Eutheria</taxon>
        <taxon>Laurasiatheria</taxon>
        <taxon>Artiodactyla</taxon>
        <taxon>Whippomorpha</taxon>
        <taxon>Cetacea</taxon>
        <taxon>Mysticeti</taxon>
        <taxon>Balaenopteridae</taxon>
        <taxon>Balaenoptera</taxon>
    </lineage>
</organism>
<dbReference type="PANTHER" id="PTHR19432:SF7">
    <property type="entry name" value="SOLUTE CARRIER FAMILY 45 MEMBER 4"/>
    <property type="match status" value="1"/>
</dbReference>
<feature type="transmembrane region" description="Helical" evidence="7">
    <location>
        <begin position="261"/>
        <end position="283"/>
    </location>
</feature>
<feature type="transmembrane region" description="Helical" evidence="7">
    <location>
        <begin position="65"/>
        <end position="83"/>
    </location>
</feature>
<dbReference type="GO" id="GO:0008506">
    <property type="term" value="F:sucrose:proton symporter activity"/>
    <property type="evidence" value="ECO:0007669"/>
    <property type="project" value="TreeGrafter"/>
</dbReference>
<proteinExistence type="predicted"/>
<evidence type="ECO:0000256" key="1">
    <source>
        <dbReference type="ARBA" id="ARBA00004141"/>
    </source>
</evidence>
<evidence type="ECO:0000313" key="9">
    <source>
        <dbReference type="Proteomes" id="UP000437017"/>
    </source>
</evidence>
<evidence type="ECO:0000256" key="5">
    <source>
        <dbReference type="ARBA" id="ARBA00023136"/>
    </source>
</evidence>
<dbReference type="Proteomes" id="UP000437017">
    <property type="component" value="Unassembled WGS sequence"/>
</dbReference>
<accession>A0A643C5U2</accession>
<feature type="transmembrane region" description="Helical" evidence="7">
    <location>
        <begin position="304"/>
        <end position="326"/>
    </location>
</feature>
<protein>
    <recommendedName>
        <fullName evidence="10">Major facilitator superfamily (MFS) profile domain-containing protein</fullName>
    </recommendedName>
</protein>
<feature type="region of interest" description="Disordered" evidence="6">
    <location>
        <begin position="368"/>
        <end position="411"/>
    </location>
</feature>
<dbReference type="OrthoDB" id="28755at2759"/>
<dbReference type="InterPro" id="IPR036259">
    <property type="entry name" value="MFS_trans_sf"/>
</dbReference>
<evidence type="ECO:0008006" key="10">
    <source>
        <dbReference type="Google" id="ProtNLM"/>
    </source>
</evidence>
<keyword evidence="4 7" id="KW-1133">Transmembrane helix</keyword>
<feature type="transmembrane region" description="Helical" evidence="7">
    <location>
        <begin position="338"/>
        <end position="360"/>
    </location>
</feature>
<evidence type="ECO:0000256" key="3">
    <source>
        <dbReference type="ARBA" id="ARBA00022692"/>
    </source>
</evidence>
<feature type="transmembrane region" description="Helical" evidence="7">
    <location>
        <begin position="89"/>
        <end position="110"/>
    </location>
</feature>
<comment type="subcellular location">
    <subcellularLocation>
        <location evidence="1">Membrane</location>
        <topology evidence="1">Multi-pass membrane protein</topology>
    </subcellularLocation>
</comment>
<feature type="transmembrane region" description="Helical" evidence="7">
    <location>
        <begin position="122"/>
        <end position="144"/>
    </location>
</feature>
<keyword evidence="9" id="KW-1185">Reference proteome</keyword>